<protein>
    <submittedName>
        <fullName evidence="6">GntR family transcriptional regulator</fullName>
    </submittedName>
</protein>
<dbReference type="GO" id="GO:0008483">
    <property type="term" value="F:transaminase activity"/>
    <property type="evidence" value="ECO:0007669"/>
    <property type="project" value="UniProtKB-KW"/>
</dbReference>
<name>T1C214_9ZZZZ</name>
<dbReference type="EMBL" id="AUZX01002584">
    <property type="protein sequence ID" value="EQD76027.1"/>
    <property type="molecule type" value="Genomic_DNA"/>
</dbReference>
<comment type="cofactor">
    <cofactor evidence="1">
        <name>pyridoxal 5'-phosphate</name>
        <dbReference type="ChEBI" id="CHEBI:597326"/>
    </cofactor>
</comment>
<evidence type="ECO:0000256" key="4">
    <source>
        <dbReference type="ARBA" id="ARBA00022898"/>
    </source>
</evidence>
<dbReference type="Pfam" id="PF00155">
    <property type="entry name" value="Aminotran_1_2"/>
    <property type="match status" value="1"/>
</dbReference>
<accession>T1C214</accession>
<dbReference type="GO" id="GO:0030170">
    <property type="term" value="F:pyridoxal phosphate binding"/>
    <property type="evidence" value="ECO:0007669"/>
    <property type="project" value="InterPro"/>
</dbReference>
<proteinExistence type="predicted"/>
<dbReference type="AlphaFoldDB" id="T1C214"/>
<dbReference type="GO" id="GO:1901605">
    <property type="term" value="P:alpha-amino acid metabolic process"/>
    <property type="evidence" value="ECO:0007669"/>
    <property type="project" value="TreeGrafter"/>
</dbReference>
<gene>
    <name evidence="6" type="ORF">B1A_03513</name>
</gene>
<evidence type="ECO:0000256" key="3">
    <source>
        <dbReference type="ARBA" id="ARBA00022679"/>
    </source>
</evidence>
<evidence type="ECO:0000256" key="1">
    <source>
        <dbReference type="ARBA" id="ARBA00001933"/>
    </source>
</evidence>
<dbReference type="InterPro" id="IPR015421">
    <property type="entry name" value="PyrdxlP-dep_Trfase_major"/>
</dbReference>
<keyword evidence="2" id="KW-0032">Aminotransferase</keyword>
<feature type="domain" description="Aminotransferase class I/classII large" evidence="5">
    <location>
        <begin position="2"/>
        <end position="86"/>
    </location>
</feature>
<sequence length="92" mass="10141">MRAVLDPGDIVAIESPTFYGLLQAIESTGMRAIEIPTHPKEGMSLEALQLAIEQWPVKACVVVPNFSNPLGFLMSDEKKKPLFHSCHSTTFL</sequence>
<dbReference type="Gene3D" id="3.40.640.10">
    <property type="entry name" value="Type I PLP-dependent aspartate aminotransferase-like (Major domain)"/>
    <property type="match status" value="1"/>
</dbReference>
<dbReference type="PANTHER" id="PTHR42790">
    <property type="entry name" value="AMINOTRANSFERASE"/>
    <property type="match status" value="1"/>
</dbReference>
<evidence type="ECO:0000256" key="2">
    <source>
        <dbReference type="ARBA" id="ARBA00022576"/>
    </source>
</evidence>
<dbReference type="InterPro" id="IPR015424">
    <property type="entry name" value="PyrdxlP-dep_Trfase"/>
</dbReference>
<keyword evidence="4" id="KW-0663">Pyridoxal phosphate</keyword>
<keyword evidence="3" id="KW-0808">Transferase</keyword>
<dbReference type="InterPro" id="IPR050859">
    <property type="entry name" value="Class-I_PLP-dep_aminotransf"/>
</dbReference>
<organism evidence="6">
    <name type="scientific">mine drainage metagenome</name>
    <dbReference type="NCBI Taxonomy" id="410659"/>
    <lineage>
        <taxon>unclassified sequences</taxon>
        <taxon>metagenomes</taxon>
        <taxon>ecological metagenomes</taxon>
    </lineage>
</organism>
<evidence type="ECO:0000313" key="6">
    <source>
        <dbReference type="EMBL" id="EQD76027.1"/>
    </source>
</evidence>
<reference evidence="6" key="1">
    <citation type="submission" date="2013-08" db="EMBL/GenBank/DDBJ databases">
        <authorList>
            <person name="Mendez C."/>
            <person name="Richter M."/>
            <person name="Ferrer M."/>
            <person name="Sanchez J."/>
        </authorList>
    </citation>
    <scope>NUCLEOTIDE SEQUENCE</scope>
</reference>
<comment type="caution">
    <text evidence="6">The sequence shown here is derived from an EMBL/GenBank/DDBJ whole genome shotgun (WGS) entry which is preliminary data.</text>
</comment>
<dbReference type="SUPFAM" id="SSF53383">
    <property type="entry name" value="PLP-dependent transferases"/>
    <property type="match status" value="1"/>
</dbReference>
<dbReference type="PANTHER" id="PTHR42790:SF7">
    <property type="entry name" value="GNTR FAMILY TRANSCRIPTIONAL REGULATORY PROTEIN"/>
    <property type="match status" value="1"/>
</dbReference>
<dbReference type="InterPro" id="IPR004839">
    <property type="entry name" value="Aminotransferase_I/II_large"/>
</dbReference>
<reference evidence="6" key="2">
    <citation type="journal article" date="2014" name="ISME J.">
        <title>Microbial stratification in low pH oxic and suboxic macroscopic growths along an acid mine drainage.</title>
        <authorList>
            <person name="Mendez-Garcia C."/>
            <person name="Mesa V."/>
            <person name="Sprenger R.R."/>
            <person name="Richter M."/>
            <person name="Diez M.S."/>
            <person name="Solano J."/>
            <person name="Bargiela R."/>
            <person name="Golyshina O.V."/>
            <person name="Manteca A."/>
            <person name="Ramos J.L."/>
            <person name="Gallego J.R."/>
            <person name="Llorente I."/>
            <person name="Martins Dos Santos V.A."/>
            <person name="Jensen O.N."/>
            <person name="Pelaez A.I."/>
            <person name="Sanchez J."/>
            <person name="Ferrer M."/>
        </authorList>
    </citation>
    <scope>NUCLEOTIDE SEQUENCE</scope>
</reference>
<evidence type="ECO:0000259" key="5">
    <source>
        <dbReference type="Pfam" id="PF00155"/>
    </source>
</evidence>